<evidence type="ECO:0000313" key="1">
    <source>
        <dbReference type="EMBL" id="SNR97902.1"/>
    </source>
</evidence>
<dbReference type="EMBL" id="FZNO01000053">
    <property type="protein sequence ID" value="SNR97902.1"/>
    <property type="molecule type" value="Genomic_DNA"/>
</dbReference>
<dbReference type="Proteomes" id="UP000198403">
    <property type="component" value="Unassembled WGS sequence"/>
</dbReference>
<dbReference type="RefSeq" id="WP_089339035.1">
    <property type="nucleotide sequence ID" value="NZ_FZNO01000053.1"/>
</dbReference>
<reference evidence="1 2" key="1">
    <citation type="submission" date="2017-06" db="EMBL/GenBank/DDBJ databases">
        <authorList>
            <person name="Kim H.J."/>
            <person name="Triplett B.A."/>
        </authorList>
    </citation>
    <scope>NUCLEOTIDE SEQUENCE [LARGE SCALE GENOMIC DNA]</scope>
    <source>
        <strain evidence="1 2">DSM 44272</strain>
    </source>
</reference>
<gene>
    <name evidence="1" type="ORF">SAMN06272737_1538</name>
</gene>
<dbReference type="OrthoDB" id="4773798at2"/>
<name>A0A239ARF9_9ACTN</name>
<organism evidence="1 2">
    <name type="scientific">Blastococcus mobilis</name>
    <dbReference type="NCBI Taxonomy" id="1938746"/>
    <lineage>
        <taxon>Bacteria</taxon>
        <taxon>Bacillati</taxon>
        <taxon>Actinomycetota</taxon>
        <taxon>Actinomycetes</taxon>
        <taxon>Geodermatophilales</taxon>
        <taxon>Geodermatophilaceae</taxon>
        <taxon>Blastococcus</taxon>
    </lineage>
</organism>
<protein>
    <submittedName>
        <fullName evidence="1">Uncharacterized protein</fullName>
    </submittedName>
</protein>
<keyword evidence="2" id="KW-1185">Reference proteome</keyword>
<proteinExistence type="predicted"/>
<dbReference type="AlphaFoldDB" id="A0A239ARF9"/>
<accession>A0A239ARF9</accession>
<sequence>MPRSYDEIVNQAEELSRVFDEDFEPAVTKEEAAVRAAALRRALAESDLGEAVAAARKAGVPWDRIGVAVGTSGEAARQKYRAMIGKEKPATIGR</sequence>
<evidence type="ECO:0000313" key="2">
    <source>
        <dbReference type="Proteomes" id="UP000198403"/>
    </source>
</evidence>